<organism evidence="1 2">
    <name type="scientific">Sphingomonas alba</name>
    <dbReference type="NCBI Taxonomy" id="2908208"/>
    <lineage>
        <taxon>Bacteria</taxon>
        <taxon>Pseudomonadati</taxon>
        <taxon>Pseudomonadota</taxon>
        <taxon>Alphaproteobacteria</taxon>
        <taxon>Sphingomonadales</taxon>
        <taxon>Sphingomonadaceae</taxon>
        <taxon>Sphingomonas</taxon>
    </lineage>
</organism>
<dbReference type="RefSeq" id="WP_249846345.1">
    <property type="nucleotide sequence ID" value="NZ_JAMGBD010000001.1"/>
</dbReference>
<proteinExistence type="predicted"/>
<evidence type="ECO:0000313" key="1">
    <source>
        <dbReference type="EMBL" id="MCL6682368.1"/>
    </source>
</evidence>
<sequence length="396" mass="42615">MAARGGRKPRGAAAIAAVAVCAALLSFQIIRNAAAAEHERYPALAQKLWPSHPAVVTDRVLFDIAVAAAHGRLPPASVIEDARQIATRAPLSPDPFVIRGAIAETQGRGAVSETFLTEARSRDPRSRASRFLLADRYFRTGRMTQGLIEMQVLVGLQSRGLEAFLPALVAYAKTPGAIPQMRDYFRLRPQTEAPVLSILAVDPANADLVMALATNLRRPEPDWRETLLTRLTATGQYAKAYVSWSRLTGVPMRSGLYNAAFAKLPAPAPFNWSYAETPEGVAEADGKGGLDLLYYGRAPATLVHQIMLLRPATYKLAMKVNVDSGDATAIRWAVRCLPGETALAEVPLKPGPVEVIFAVPETCLAARLELAGVAGDVPRTTEVIISGLRLDAEAPR</sequence>
<name>A0ABT0RIB3_9SPHN</name>
<dbReference type="EMBL" id="JAMGBD010000001">
    <property type="protein sequence ID" value="MCL6682368.1"/>
    <property type="molecule type" value="Genomic_DNA"/>
</dbReference>
<reference evidence="1" key="1">
    <citation type="submission" date="2022-05" db="EMBL/GenBank/DDBJ databases">
        <authorList>
            <person name="Jo J.-H."/>
            <person name="Im W.-T."/>
        </authorList>
    </citation>
    <scope>NUCLEOTIDE SEQUENCE</scope>
    <source>
        <strain evidence="1">SE158</strain>
    </source>
</reference>
<gene>
    <name evidence="1" type="ORF">LZ536_00420</name>
</gene>
<keyword evidence="2" id="KW-1185">Reference proteome</keyword>
<accession>A0ABT0RIB3</accession>
<protein>
    <submittedName>
        <fullName evidence="1">Uncharacterized protein</fullName>
    </submittedName>
</protein>
<evidence type="ECO:0000313" key="2">
    <source>
        <dbReference type="Proteomes" id="UP001165363"/>
    </source>
</evidence>
<dbReference type="Proteomes" id="UP001165363">
    <property type="component" value="Unassembled WGS sequence"/>
</dbReference>
<comment type="caution">
    <text evidence="1">The sequence shown here is derived from an EMBL/GenBank/DDBJ whole genome shotgun (WGS) entry which is preliminary data.</text>
</comment>